<dbReference type="AlphaFoldDB" id="A0A0E9REJ9"/>
<reference evidence="1" key="2">
    <citation type="journal article" date="2015" name="Fish Shellfish Immunol.">
        <title>Early steps in the European eel (Anguilla anguilla)-Vibrio vulnificus interaction in the gills: Role of the RtxA13 toxin.</title>
        <authorList>
            <person name="Callol A."/>
            <person name="Pajuelo D."/>
            <person name="Ebbesson L."/>
            <person name="Teles M."/>
            <person name="MacKenzie S."/>
            <person name="Amaro C."/>
        </authorList>
    </citation>
    <scope>NUCLEOTIDE SEQUENCE</scope>
</reference>
<sequence length="62" mass="7391">MSNLSLILDVSTMAELQYPSKQQTFHQYRLYDRRKETVSQSRYIIVHTKLVKQCIFKKNVSP</sequence>
<reference evidence="1" key="1">
    <citation type="submission" date="2014-11" db="EMBL/GenBank/DDBJ databases">
        <authorList>
            <person name="Amaro Gonzalez C."/>
        </authorList>
    </citation>
    <scope>NUCLEOTIDE SEQUENCE</scope>
</reference>
<protein>
    <submittedName>
        <fullName evidence="1">Uncharacterized protein</fullName>
    </submittedName>
</protein>
<name>A0A0E9REJ9_ANGAN</name>
<proteinExistence type="predicted"/>
<evidence type="ECO:0000313" key="1">
    <source>
        <dbReference type="EMBL" id="JAH27581.1"/>
    </source>
</evidence>
<dbReference type="EMBL" id="GBXM01080996">
    <property type="protein sequence ID" value="JAH27581.1"/>
    <property type="molecule type" value="Transcribed_RNA"/>
</dbReference>
<accession>A0A0E9REJ9</accession>
<organism evidence="1">
    <name type="scientific">Anguilla anguilla</name>
    <name type="common">European freshwater eel</name>
    <name type="synonym">Muraena anguilla</name>
    <dbReference type="NCBI Taxonomy" id="7936"/>
    <lineage>
        <taxon>Eukaryota</taxon>
        <taxon>Metazoa</taxon>
        <taxon>Chordata</taxon>
        <taxon>Craniata</taxon>
        <taxon>Vertebrata</taxon>
        <taxon>Euteleostomi</taxon>
        <taxon>Actinopterygii</taxon>
        <taxon>Neopterygii</taxon>
        <taxon>Teleostei</taxon>
        <taxon>Anguilliformes</taxon>
        <taxon>Anguillidae</taxon>
        <taxon>Anguilla</taxon>
    </lineage>
</organism>